<evidence type="ECO:0000313" key="2">
    <source>
        <dbReference type="Proteomes" id="UP001055811"/>
    </source>
</evidence>
<name>A0ACB9BI20_CICIN</name>
<comment type="caution">
    <text evidence="1">The sequence shown here is derived from an EMBL/GenBank/DDBJ whole genome shotgun (WGS) entry which is preliminary data.</text>
</comment>
<sequence length="275" mass="31241">MSRQPQLPPRCPISNSKTNFPNCNPLQKSISGSFVLEEHPAWVDDLLGDWEPGLKLKSHRRSASDSGTILDGLAELPSLNTDDKNGCSALESACIYGPNSPRRKEKVSIQETAIVSALSEYASHGPVQCLDFPQIDSVQDATGEVNMEAKPFKRHSAQRSRVRKLQYIAELERTVENFQNIVSELAIRVESLVKQHVYLSVENKQLKHKLTRLQHEKFIMERQYQSMRNEVEGMKRGINGNKIKTHFRSNSTGDTRKLHAQPTWHMIDMNKLQIN</sequence>
<evidence type="ECO:0000313" key="1">
    <source>
        <dbReference type="EMBL" id="KAI3721737.1"/>
    </source>
</evidence>
<keyword evidence="2" id="KW-1185">Reference proteome</keyword>
<reference evidence="1 2" key="2">
    <citation type="journal article" date="2022" name="Mol. Ecol. Resour.">
        <title>The genomes of chicory, endive, great burdock and yacon provide insights into Asteraceae paleo-polyploidization history and plant inulin production.</title>
        <authorList>
            <person name="Fan W."/>
            <person name="Wang S."/>
            <person name="Wang H."/>
            <person name="Wang A."/>
            <person name="Jiang F."/>
            <person name="Liu H."/>
            <person name="Zhao H."/>
            <person name="Xu D."/>
            <person name="Zhang Y."/>
        </authorList>
    </citation>
    <scope>NUCLEOTIDE SEQUENCE [LARGE SCALE GENOMIC DNA]</scope>
    <source>
        <strain evidence="2">cv. Punajuju</strain>
        <tissue evidence="1">Leaves</tissue>
    </source>
</reference>
<dbReference type="EMBL" id="CM042014">
    <property type="protein sequence ID" value="KAI3721737.1"/>
    <property type="molecule type" value="Genomic_DNA"/>
</dbReference>
<accession>A0ACB9BI20</accession>
<organism evidence="1 2">
    <name type="scientific">Cichorium intybus</name>
    <name type="common">Chicory</name>
    <dbReference type="NCBI Taxonomy" id="13427"/>
    <lineage>
        <taxon>Eukaryota</taxon>
        <taxon>Viridiplantae</taxon>
        <taxon>Streptophyta</taxon>
        <taxon>Embryophyta</taxon>
        <taxon>Tracheophyta</taxon>
        <taxon>Spermatophyta</taxon>
        <taxon>Magnoliopsida</taxon>
        <taxon>eudicotyledons</taxon>
        <taxon>Gunneridae</taxon>
        <taxon>Pentapetalae</taxon>
        <taxon>asterids</taxon>
        <taxon>campanulids</taxon>
        <taxon>Asterales</taxon>
        <taxon>Asteraceae</taxon>
        <taxon>Cichorioideae</taxon>
        <taxon>Cichorieae</taxon>
        <taxon>Cichoriinae</taxon>
        <taxon>Cichorium</taxon>
    </lineage>
</organism>
<protein>
    <submittedName>
        <fullName evidence="1">Uncharacterized protein</fullName>
    </submittedName>
</protein>
<reference evidence="2" key="1">
    <citation type="journal article" date="2022" name="Mol. Ecol. Resour.">
        <title>The genomes of chicory, endive, great burdock and yacon provide insights into Asteraceae palaeo-polyploidization history and plant inulin production.</title>
        <authorList>
            <person name="Fan W."/>
            <person name="Wang S."/>
            <person name="Wang H."/>
            <person name="Wang A."/>
            <person name="Jiang F."/>
            <person name="Liu H."/>
            <person name="Zhao H."/>
            <person name="Xu D."/>
            <person name="Zhang Y."/>
        </authorList>
    </citation>
    <scope>NUCLEOTIDE SEQUENCE [LARGE SCALE GENOMIC DNA]</scope>
    <source>
        <strain evidence="2">cv. Punajuju</strain>
    </source>
</reference>
<proteinExistence type="predicted"/>
<dbReference type="Proteomes" id="UP001055811">
    <property type="component" value="Linkage Group LG06"/>
</dbReference>
<gene>
    <name evidence="1" type="ORF">L2E82_32755</name>
</gene>